<evidence type="ECO:0000313" key="2">
    <source>
        <dbReference type="Proteomes" id="UP000688947"/>
    </source>
</evidence>
<reference evidence="1" key="1">
    <citation type="submission" date="2021-01" db="EMBL/GenBank/DDBJ databases">
        <title>Phytophthora aleatoria, a newly-described species from Pinus radiata is distinct from Phytophthora cactorum isolates based on comparative genomics.</title>
        <authorList>
            <person name="Mcdougal R."/>
            <person name="Panda P."/>
            <person name="Williams N."/>
            <person name="Studholme D.J."/>
        </authorList>
    </citation>
    <scope>NUCLEOTIDE SEQUENCE</scope>
    <source>
        <strain evidence="1">NZFS 3830</strain>
    </source>
</reference>
<comment type="caution">
    <text evidence="1">The sequence shown here is derived from an EMBL/GenBank/DDBJ whole genome shotgun (WGS) entry which is preliminary data.</text>
</comment>
<sequence length="55" mass="6065">MESCIRNGGENKYKLAHMSKAKLRREGRLPLSIPCSAHTALVMHAFRSITASAHS</sequence>
<dbReference type="Proteomes" id="UP000688947">
    <property type="component" value="Unassembled WGS sequence"/>
</dbReference>
<evidence type="ECO:0000313" key="1">
    <source>
        <dbReference type="EMBL" id="KAG6948096.1"/>
    </source>
</evidence>
<proteinExistence type="predicted"/>
<organism evidence="1 2">
    <name type="scientific">Phytophthora cactorum</name>
    <dbReference type="NCBI Taxonomy" id="29920"/>
    <lineage>
        <taxon>Eukaryota</taxon>
        <taxon>Sar</taxon>
        <taxon>Stramenopiles</taxon>
        <taxon>Oomycota</taxon>
        <taxon>Peronosporomycetes</taxon>
        <taxon>Peronosporales</taxon>
        <taxon>Peronosporaceae</taxon>
        <taxon>Phytophthora</taxon>
    </lineage>
</organism>
<dbReference type="EMBL" id="JAENGZ010001435">
    <property type="protein sequence ID" value="KAG6948096.1"/>
    <property type="molecule type" value="Genomic_DNA"/>
</dbReference>
<gene>
    <name evidence="1" type="ORF">JG687_00015687</name>
</gene>
<dbReference type="OrthoDB" id="113327at2759"/>
<dbReference type="AlphaFoldDB" id="A0A8T1TSL9"/>
<protein>
    <submittedName>
        <fullName evidence="1">Uncharacterized protein</fullName>
    </submittedName>
</protein>
<accession>A0A8T1TSL9</accession>
<name>A0A8T1TSL9_9STRA</name>